<evidence type="ECO:0000256" key="1">
    <source>
        <dbReference type="ARBA" id="ARBA00022670"/>
    </source>
</evidence>
<dbReference type="PANTHER" id="PTHR40661">
    <property type="match status" value="1"/>
</dbReference>
<dbReference type="PANTHER" id="PTHR40661:SF3">
    <property type="entry name" value="FELS-1 PROPHAGE TRANSCRIPTIONAL REGULATOR"/>
    <property type="match status" value="1"/>
</dbReference>
<keyword evidence="5" id="KW-0804">Transcription</keyword>
<dbReference type="CDD" id="cd00093">
    <property type="entry name" value="HTH_XRE"/>
    <property type="match status" value="1"/>
</dbReference>
<accession>A0A846QMZ4</accession>
<keyword evidence="9" id="KW-1185">Reference proteome</keyword>
<dbReference type="InterPro" id="IPR036286">
    <property type="entry name" value="LexA/Signal_pep-like_sf"/>
</dbReference>
<keyword evidence="3" id="KW-0805">Transcription regulation</keyword>
<keyword evidence="2" id="KW-0378">Hydrolase</keyword>
<keyword evidence="4" id="KW-0238">DNA-binding</keyword>
<dbReference type="Proteomes" id="UP000580856">
    <property type="component" value="Unassembled WGS sequence"/>
</dbReference>
<dbReference type="InterPro" id="IPR010982">
    <property type="entry name" value="Lambda_DNA-bd_dom_sf"/>
</dbReference>
<dbReference type="InterPro" id="IPR039418">
    <property type="entry name" value="LexA-like"/>
</dbReference>
<evidence type="ECO:0000256" key="4">
    <source>
        <dbReference type="ARBA" id="ARBA00023125"/>
    </source>
</evidence>
<feature type="domain" description="Bacteriophage CI repressor N-terminal" evidence="7">
    <location>
        <begin position="22"/>
        <end position="85"/>
    </location>
</feature>
<dbReference type="GO" id="GO:0003677">
    <property type="term" value="F:DNA binding"/>
    <property type="evidence" value="ECO:0007669"/>
    <property type="project" value="UniProtKB-KW"/>
</dbReference>
<dbReference type="AlphaFoldDB" id="A0A846QMZ4"/>
<evidence type="ECO:0000313" key="9">
    <source>
        <dbReference type="Proteomes" id="UP000580856"/>
    </source>
</evidence>
<sequence length="243" mass="26835">MPVERNGVAALGAHAAGVGATQVVERMIDALGLATQSALARELGVSRGAISDAKAKNKVPAEWLLKLFRAHSINPFWLETGRGAKFLREDVVRENVADTPEQGRQGEYEFIPLVAARLAGGGGSAETSDRVVGYYAFRRSWLRGKGSIDDMRLMRVTGESMEPTLEDEDVVLVDLSQCDILVGKIYAVRMDDEIVVKRLERKPGKLVLVSDNRRFYEPLEVPVGDQINVEVLGRVIWMARELM</sequence>
<proteinExistence type="predicted"/>
<dbReference type="Gene3D" id="1.10.260.40">
    <property type="entry name" value="lambda repressor-like DNA-binding domains"/>
    <property type="match status" value="1"/>
</dbReference>
<dbReference type="InterPro" id="IPR010744">
    <property type="entry name" value="Phage_CI_N"/>
</dbReference>
<gene>
    <name evidence="8" type="ORF">GGQ74_001263</name>
</gene>
<evidence type="ECO:0000313" key="8">
    <source>
        <dbReference type="EMBL" id="NJB67623.1"/>
    </source>
</evidence>
<reference evidence="8 9" key="1">
    <citation type="submission" date="2020-03" db="EMBL/GenBank/DDBJ databases">
        <title>Genomic Encyclopedia of Type Strains, Phase IV (KMG-IV): sequencing the most valuable type-strain genomes for metagenomic binning, comparative biology and taxonomic classification.</title>
        <authorList>
            <person name="Goeker M."/>
        </authorList>
    </citation>
    <scope>NUCLEOTIDE SEQUENCE [LARGE SCALE GENOMIC DNA]</scope>
    <source>
        <strain evidence="8 9">DSM 24233</strain>
    </source>
</reference>
<dbReference type="InterPro" id="IPR001387">
    <property type="entry name" value="Cro/C1-type_HTH"/>
</dbReference>
<dbReference type="InterPro" id="IPR015927">
    <property type="entry name" value="Peptidase_S24_S26A/B/C"/>
</dbReference>
<evidence type="ECO:0000259" key="6">
    <source>
        <dbReference type="Pfam" id="PF00717"/>
    </source>
</evidence>
<dbReference type="SUPFAM" id="SSF51306">
    <property type="entry name" value="LexA/Signal peptidase"/>
    <property type="match status" value="1"/>
</dbReference>
<comment type="caution">
    <text evidence="8">The sequence shown here is derived from an EMBL/GenBank/DDBJ whole genome shotgun (WGS) entry which is preliminary data.</text>
</comment>
<dbReference type="GO" id="GO:0004252">
    <property type="term" value="F:serine-type endopeptidase activity"/>
    <property type="evidence" value="ECO:0007669"/>
    <property type="project" value="InterPro"/>
</dbReference>
<dbReference type="GO" id="GO:0006508">
    <property type="term" value="P:proteolysis"/>
    <property type="evidence" value="ECO:0007669"/>
    <property type="project" value="UniProtKB-KW"/>
</dbReference>
<dbReference type="Pfam" id="PF07022">
    <property type="entry name" value="Phage_CI_repr"/>
    <property type="match status" value="1"/>
</dbReference>
<feature type="domain" description="Peptidase S24/S26A/S26B/S26C" evidence="6">
    <location>
        <begin position="112"/>
        <end position="236"/>
    </location>
</feature>
<protein>
    <submittedName>
        <fullName evidence="8">Phage repressor protein C with HTH and peptisase S24 domain</fullName>
    </submittedName>
</protein>
<evidence type="ECO:0000259" key="7">
    <source>
        <dbReference type="Pfam" id="PF07022"/>
    </source>
</evidence>
<dbReference type="EMBL" id="JAATJA010000001">
    <property type="protein sequence ID" value="NJB67623.1"/>
    <property type="molecule type" value="Genomic_DNA"/>
</dbReference>
<evidence type="ECO:0000256" key="2">
    <source>
        <dbReference type="ARBA" id="ARBA00022801"/>
    </source>
</evidence>
<dbReference type="CDD" id="cd06529">
    <property type="entry name" value="S24_LexA-like"/>
    <property type="match status" value="1"/>
</dbReference>
<dbReference type="PROSITE" id="PS00501">
    <property type="entry name" value="SPASE_I_1"/>
    <property type="match status" value="1"/>
</dbReference>
<organism evidence="8 9">
    <name type="scientific">Desulfobaculum xiamenense</name>
    <dbReference type="NCBI Taxonomy" id="995050"/>
    <lineage>
        <taxon>Bacteria</taxon>
        <taxon>Pseudomonadati</taxon>
        <taxon>Thermodesulfobacteriota</taxon>
        <taxon>Desulfovibrionia</taxon>
        <taxon>Desulfovibrionales</taxon>
        <taxon>Desulfovibrionaceae</taxon>
        <taxon>Desulfobaculum</taxon>
    </lineage>
</organism>
<name>A0A846QMZ4_9BACT</name>
<dbReference type="GO" id="GO:0045892">
    <property type="term" value="P:negative regulation of DNA-templated transcription"/>
    <property type="evidence" value="ECO:0007669"/>
    <property type="project" value="InterPro"/>
</dbReference>
<keyword evidence="1" id="KW-0645">Protease</keyword>
<dbReference type="GO" id="GO:0016020">
    <property type="term" value="C:membrane"/>
    <property type="evidence" value="ECO:0007669"/>
    <property type="project" value="InterPro"/>
</dbReference>
<dbReference type="InterPro" id="IPR019756">
    <property type="entry name" value="Pept_S26A_signal_pept_1_Ser-AS"/>
</dbReference>
<evidence type="ECO:0000256" key="5">
    <source>
        <dbReference type="ARBA" id="ARBA00023163"/>
    </source>
</evidence>
<dbReference type="RefSeq" id="WP_167940663.1">
    <property type="nucleotide sequence ID" value="NZ_JAATJA010000001.1"/>
</dbReference>
<evidence type="ECO:0000256" key="3">
    <source>
        <dbReference type="ARBA" id="ARBA00023015"/>
    </source>
</evidence>
<dbReference type="Gene3D" id="2.10.109.10">
    <property type="entry name" value="Umud Fragment, subunit A"/>
    <property type="match status" value="1"/>
</dbReference>
<dbReference type="Pfam" id="PF00717">
    <property type="entry name" value="Peptidase_S24"/>
    <property type="match status" value="1"/>
</dbReference>